<feature type="domain" description="DUF11" evidence="4">
    <location>
        <begin position="52"/>
        <end position="164"/>
    </location>
</feature>
<dbReference type="Pfam" id="PF17210">
    <property type="entry name" value="SdrD_B"/>
    <property type="match status" value="1"/>
</dbReference>
<evidence type="ECO:0000259" key="5">
    <source>
        <dbReference type="Pfam" id="PF17210"/>
    </source>
</evidence>
<evidence type="ECO:0000256" key="3">
    <source>
        <dbReference type="ARBA" id="ARBA00022729"/>
    </source>
</evidence>
<dbReference type="NCBIfam" id="TIGR01451">
    <property type="entry name" value="B_ant_repeat"/>
    <property type="match status" value="2"/>
</dbReference>
<dbReference type="InterPro" id="IPR001434">
    <property type="entry name" value="OmcB-like_DUF11"/>
</dbReference>
<dbReference type="Gene3D" id="2.60.40.10">
    <property type="entry name" value="Immunoglobulins"/>
    <property type="match status" value="1"/>
</dbReference>
<organism evidence="6">
    <name type="scientific">Aerophobetes bacterium</name>
    <dbReference type="NCBI Taxonomy" id="2030807"/>
    <lineage>
        <taxon>Bacteria</taxon>
        <taxon>Candidatus Aerophobota</taxon>
    </lineage>
</organism>
<dbReference type="SUPFAM" id="SSF117074">
    <property type="entry name" value="Hypothetical protein PA1324"/>
    <property type="match status" value="1"/>
</dbReference>
<protein>
    <submittedName>
        <fullName evidence="6">DUF11 domain-containing protein</fullName>
    </submittedName>
</protein>
<feature type="non-terminal residue" evidence="6">
    <location>
        <position position="1"/>
    </location>
</feature>
<evidence type="ECO:0000256" key="2">
    <source>
        <dbReference type="ARBA" id="ARBA00022525"/>
    </source>
</evidence>
<comment type="subcellular location">
    <subcellularLocation>
        <location evidence="1">Secreted</location>
    </subcellularLocation>
</comment>
<dbReference type="EMBL" id="DRBC01000439">
    <property type="protein sequence ID" value="HDN85527.1"/>
    <property type="molecule type" value="Genomic_DNA"/>
</dbReference>
<dbReference type="Pfam" id="PF01345">
    <property type="entry name" value="DUF11"/>
    <property type="match status" value="2"/>
</dbReference>
<feature type="domain" description="SD-repeat containing protein B" evidence="5">
    <location>
        <begin position="323"/>
        <end position="377"/>
    </location>
</feature>
<accession>A0A7V0QSS9</accession>
<dbReference type="InterPro" id="IPR033764">
    <property type="entry name" value="Sdr_B"/>
</dbReference>
<gene>
    <name evidence="6" type="ORF">ENG47_07230</name>
</gene>
<dbReference type="GO" id="GO:0005576">
    <property type="term" value="C:extracellular region"/>
    <property type="evidence" value="ECO:0007669"/>
    <property type="project" value="UniProtKB-SubCell"/>
</dbReference>
<dbReference type="PANTHER" id="PTHR34819">
    <property type="entry name" value="LARGE CYSTEINE-RICH PERIPLASMIC PROTEIN OMCB"/>
    <property type="match status" value="1"/>
</dbReference>
<comment type="caution">
    <text evidence="6">The sequence shown here is derived from an EMBL/GenBank/DDBJ whole genome shotgun (WGS) entry which is preliminary data.</text>
</comment>
<evidence type="ECO:0000259" key="4">
    <source>
        <dbReference type="Pfam" id="PF01345"/>
    </source>
</evidence>
<dbReference type="AlphaFoldDB" id="A0A7V0QSS9"/>
<dbReference type="InterPro" id="IPR013783">
    <property type="entry name" value="Ig-like_fold"/>
</dbReference>
<name>A0A7V0QSS9_UNCAE</name>
<evidence type="ECO:0000313" key="6">
    <source>
        <dbReference type="EMBL" id="HDN85527.1"/>
    </source>
</evidence>
<dbReference type="Proteomes" id="UP000885660">
    <property type="component" value="Unassembled WGS sequence"/>
</dbReference>
<keyword evidence="3" id="KW-0732">Signal</keyword>
<evidence type="ECO:0000256" key="1">
    <source>
        <dbReference type="ARBA" id="ARBA00004613"/>
    </source>
</evidence>
<keyword evidence="2" id="KW-0964">Secreted</keyword>
<dbReference type="InterPro" id="IPR047589">
    <property type="entry name" value="DUF11_rpt"/>
</dbReference>
<proteinExistence type="predicted"/>
<reference evidence="6" key="1">
    <citation type="journal article" date="2020" name="mSystems">
        <title>Genome- and Community-Level Interaction Insights into Carbon Utilization and Element Cycling Functions of Hydrothermarchaeota in Hydrothermal Sediment.</title>
        <authorList>
            <person name="Zhou Z."/>
            <person name="Liu Y."/>
            <person name="Xu W."/>
            <person name="Pan J."/>
            <person name="Luo Z.H."/>
            <person name="Li M."/>
        </authorList>
    </citation>
    <scope>NUCLEOTIDE SEQUENCE [LARGE SCALE GENOMIC DNA]</scope>
    <source>
        <strain evidence="6">HyVt-219</strain>
    </source>
</reference>
<feature type="domain" description="DUF11" evidence="4">
    <location>
        <begin position="178"/>
        <end position="285"/>
    </location>
</feature>
<sequence length="414" mass="44069">PAGDGGTVKVYVSVPSSLASGTTLQNSATISCAEDVQESASENTTVTGEPSLQISLSADKTLVKRCDIVTYTITYGNAGNSEATDVIIKVGIPQYTTYIVGSGGDKASLSSDKNSIIWDIGLLERGKTGEKLNFKLQIDGVVPLGITQMSTYASIDCKELEPVTSNVVTLRTVAPCFSIIKVAGRKEVELGDFLTYTIRIGNTSLDDEISDINIIDKLPLGFNYVNGSTLIDGVSAPDPETNEKGEKVWSLSQSLKPDSTLDLSYQIIVSAGAKIGENVNAARVEGLLSIPEEPSASISAGPVAAVVKVTRGIFSDRGRIIGKVYIDSNNNGIQDRGEMGVEGVTLILEDGTQVTTDIYGMFSIPALPPGDHILSIDKNTLPEDLIPVYREFQHIYLASGLTVKVNFGLREKKP</sequence>
<dbReference type="Gene3D" id="2.60.40.740">
    <property type="match status" value="1"/>
</dbReference>
<dbReference type="InterPro" id="IPR051172">
    <property type="entry name" value="Chlamydia_OmcB"/>
</dbReference>